<dbReference type="InterPro" id="IPR023212">
    <property type="entry name" value="Hsp33_helix_hairpin_bin_dom_sf"/>
</dbReference>
<dbReference type="RefSeq" id="WP_161384617.1">
    <property type="nucleotide sequence ID" value="NZ_ARXX01000071.1"/>
</dbReference>
<dbReference type="InterPro" id="IPR016154">
    <property type="entry name" value="Heat_shock_Hsp33_C"/>
</dbReference>
<name>A0ABS0AV67_9GAMM</name>
<comment type="similarity">
    <text evidence="6">Belongs to the HSP33 family.</text>
</comment>
<reference evidence="7 8" key="1">
    <citation type="submission" date="2012-09" db="EMBL/GenBank/DDBJ databases">
        <title>Genome Sequence of alkane-degrading Bacterium Alcanivorax sp. 521-1.</title>
        <authorList>
            <person name="Lai Q."/>
            <person name="Shao Z."/>
        </authorList>
    </citation>
    <scope>NUCLEOTIDE SEQUENCE [LARGE SCALE GENOMIC DNA]</scope>
    <source>
        <strain evidence="7 8">521-1</strain>
    </source>
</reference>
<comment type="caution">
    <text evidence="7">The sequence shown here is derived from an EMBL/GenBank/DDBJ whole genome shotgun (WGS) entry which is preliminary data.</text>
</comment>
<evidence type="ECO:0000313" key="7">
    <source>
        <dbReference type="EMBL" id="MBF5058036.1"/>
    </source>
</evidence>
<dbReference type="HAMAP" id="MF_00117">
    <property type="entry name" value="HslO"/>
    <property type="match status" value="1"/>
</dbReference>
<dbReference type="Proteomes" id="UP000662703">
    <property type="component" value="Unassembled WGS sequence"/>
</dbReference>
<keyword evidence="3 6" id="KW-1015">Disulfide bond</keyword>
<dbReference type="Gene3D" id="3.90.1280.10">
    <property type="entry name" value="HSP33 redox switch-like"/>
    <property type="match status" value="1"/>
</dbReference>
<dbReference type="Gene3D" id="3.55.30.10">
    <property type="entry name" value="Hsp33 domain"/>
    <property type="match status" value="1"/>
</dbReference>
<evidence type="ECO:0000256" key="6">
    <source>
        <dbReference type="HAMAP-Rule" id="MF_00117"/>
    </source>
</evidence>
<comment type="PTM">
    <text evidence="6">Under oxidizing conditions two disulfide bonds are formed involving the reactive cysteines. Under reducing conditions zinc is bound to the reactive cysteines and the protein is inactive.</text>
</comment>
<keyword evidence="2 6" id="KW-0862">Zinc</keyword>
<dbReference type="PANTHER" id="PTHR30111">
    <property type="entry name" value="33 KDA CHAPERONIN"/>
    <property type="match status" value="1"/>
</dbReference>
<keyword evidence="4 6" id="KW-0143">Chaperone</keyword>
<evidence type="ECO:0000256" key="1">
    <source>
        <dbReference type="ARBA" id="ARBA00022490"/>
    </source>
</evidence>
<proteinExistence type="inferred from homology"/>
<evidence type="ECO:0000256" key="2">
    <source>
        <dbReference type="ARBA" id="ARBA00022833"/>
    </source>
</evidence>
<feature type="disulfide bond" description="Redox-active" evidence="6">
    <location>
        <begin position="267"/>
        <end position="270"/>
    </location>
</feature>
<dbReference type="EMBL" id="ARXX01000071">
    <property type="protein sequence ID" value="MBF5058036.1"/>
    <property type="molecule type" value="Genomic_DNA"/>
</dbReference>
<keyword evidence="8" id="KW-1185">Reference proteome</keyword>
<dbReference type="CDD" id="cd00498">
    <property type="entry name" value="Hsp33"/>
    <property type="match status" value="1"/>
</dbReference>
<sequence length="291" mass="31907">MTDNPAADQKQRFLFPDSDIRGELVRLDRSLAEVLGAHDYPMAVQGLVGEAVAAVALLTGTLKFEGRLSLQAQGRGPVSLLLAECTHDGQLRALARHDERAADCPPTVAGLIGDGTMVITITPDRGRQYQGIVPLEGDTLARCLEGYFQQSEQLPTRLWLAAGNGRAAGMLLQRLPDRAAGAEHNAEHWQHLETLADTLTMEELLDLDTETVLRRLFHETPPRLPAPQPLRFGCTCSRERTRNALLSLGAAEIRQLLDEDGEATLTCDFCLSREHFDAVDLAELAREAEAR</sequence>
<comment type="subcellular location">
    <subcellularLocation>
        <location evidence="6">Cytoplasm</location>
    </subcellularLocation>
</comment>
<evidence type="ECO:0000256" key="4">
    <source>
        <dbReference type="ARBA" id="ARBA00023186"/>
    </source>
</evidence>
<accession>A0ABS0AV67</accession>
<comment type="function">
    <text evidence="6">Redox regulated molecular chaperone. Protects both thermally unfolding and oxidatively damaged proteins from irreversible aggregation. Plays an important role in the bacterial defense system toward oxidative stress.</text>
</comment>
<dbReference type="PANTHER" id="PTHR30111:SF1">
    <property type="entry name" value="33 KDA CHAPERONIN"/>
    <property type="match status" value="1"/>
</dbReference>
<dbReference type="NCBIfam" id="NF001033">
    <property type="entry name" value="PRK00114.1"/>
    <property type="match status" value="1"/>
</dbReference>
<evidence type="ECO:0000256" key="5">
    <source>
        <dbReference type="ARBA" id="ARBA00023284"/>
    </source>
</evidence>
<gene>
    <name evidence="6" type="primary">hslO</name>
    <name evidence="7" type="ORF">Y5W_03330</name>
</gene>
<dbReference type="SUPFAM" id="SSF64397">
    <property type="entry name" value="Hsp33 domain"/>
    <property type="match status" value="1"/>
</dbReference>
<dbReference type="SUPFAM" id="SSF118352">
    <property type="entry name" value="HSP33 redox switch-like"/>
    <property type="match status" value="1"/>
</dbReference>
<keyword evidence="1 6" id="KW-0963">Cytoplasm</keyword>
<dbReference type="Gene3D" id="1.10.287.480">
    <property type="entry name" value="helix hairpin bin"/>
    <property type="match status" value="1"/>
</dbReference>
<protein>
    <recommendedName>
        <fullName evidence="6">33 kDa chaperonin</fullName>
    </recommendedName>
    <alternativeName>
        <fullName evidence="6">Heat shock protein 33 homolog</fullName>
        <shortName evidence="6">HSP33</shortName>
    </alternativeName>
</protein>
<feature type="disulfide bond" description="Redox-active" evidence="6">
    <location>
        <begin position="234"/>
        <end position="236"/>
    </location>
</feature>
<dbReference type="Pfam" id="PF01430">
    <property type="entry name" value="HSP33"/>
    <property type="match status" value="1"/>
</dbReference>
<evidence type="ECO:0000313" key="8">
    <source>
        <dbReference type="Proteomes" id="UP000662703"/>
    </source>
</evidence>
<keyword evidence="5 6" id="KW-0676">Redox-active center</keyword>
<organism evidence="7 8">
    <name type="scientific">Alloalcanivorax profundimaris</name>
    <dbReference type="NCBI Taxonomy" id="2735259"/>
    <lineage>
        <taxon>Bacteria</taxon>
        <taxon>Pseudomonadati</taxon>
        <taxon>Pseudomonadota</taxon>
        <taxon>Gammaproteobacteria</taxon>
        <taxon>Oceanospirillales</taxon>
        <taxon>Alcanivoracaceae</taxon>
        <taxon>Alloalcanivorax</taxon>
    </lineage>
</organism>
<dbReference type="InterPro" id="IPR016153">
    <property type="entry name" value="Heat_shock_Hsp33_N"/>
</dbReference>
<dbReference type="InterPro" id="IPR000397">
    <property type="entry name" value="Heat_shock_Hsp33"/>
</dbReference>
<dbReference type="PIRSF" id="PIRSF005261">
    <property type="entry name" value="Heat_shock_Hsp33"/>
    <property type="match status" value="1"/>
</dbReference>
<evidence type="ECO:0000256" key="3">
    <source>
        <dbReference type="ARBA" id="ARBA00023157"/>
    </source>
</evidence>